<dbReference type="Proteomes" id="UP000308149">
    <property type="component" value="Chromosome"/>
</dbReference>
<accession>A0A5B7ZR16</accession>
<reference evidence="1 2" key="1">
    <citation type="submission" date="2019-06" db="EMBL/GenBank/DDBJ databases">
        <title>Thermomonas aquatica sp. nov., isolated from an industrial wastewater treatment plant.</title>
        <authorList>
            <person name="Jeon J.H."/>
            <person name="Park D.-S."/>
        </authorList>
    </citation>
    <scope>NUCLEOTIDE SEQUENCE [LARGE SCALE GENOMIC DNA]</scope>
    <source>
        <strain evidence="1 2">SY21</strain>
    </source>
</reference>
<sequence>MVEELIEQEELLRDQGPKRRLANVISVLLPAREYRLECSWTTERPLPAVEEFACRLILLMDGVSPSELKSYFGLSILETEGLVRNLVKNRLVDVADDGTLMASAMLQAKRVTAGDVPTFTNFETREEDAVFDLLALKIVPRRGYSNARFGLPEIPIPEISKSVPPDRIAEAFSEQSRAFLEYSRGRSKDVHKTRLYKVSRCRPKRTLQVPIDMEIFLEAGTNGELNVYRDAIERLGENRRRALSNELESQVADYLAQESLPSATPSVEDYCELVGDEILARYVHKNDVALAKWLADRDARKTGYGTQETRALLGPIYLTGNRTTLINMLKHTEGDEGASRIAHWLPSSVPFWAANSSELVDFAPKLQRALGREDDGRLVACFCGYDSSEKWLKKKFNSRVPHAVLFSGNVALDRVELLVVPERLVVAQYHLQPSTASAITLPIGFASTDPERVKKVTRVLTSRLLPSNRSSLLWSTDSQRVHSLVDFHKLGLAPPSEQMKISTDRSSGSIVWKRSRL</sequence>
<dbReference type="RefSeq" id="WP_139716270.1">
    <property type="nucleotide sequence ID" value="NZ_CP040871.1"/>
</dbReference>
<dbReference type="KEGG" id="thes:FHQ07_07775"/>
<dbReference type="OrthoDB" id="9177208at2"/>
<protein>
    <submittedName>
        <fullName evidence="1">Uncharacterized protein</fullName>
    </submittedName>
</protein>
<evidence type="ECO:0000313" key="2">
    <source>
        <dbReference type="Proteomes" id="UP000308149"/>
    </source>
</evidence>
<keyword evidence="2" id="KW-1185">Reference proteome</keyword>
<dbReference type="AlphaFoldDB" id="A0A5B7ZR16"/>
<proteinExistence type="predicted"/>
<organism evidence="1 2">
    <name type="scientific">Thermomonas aquatica</name>
    <dbReference type="NCBI Taxonomy" id="2202149"/>
    <lineage>
        <taxon>Bacteria</taxon>
        <taxon>Pseudomonadati</taxon>
        <taxon>Pseudomonadota</taxon>
        <taxon>Gammaproteobacteria</taxon>
        <taxon>Lysobacterales</taxon>
        <taxon>Lysobacteraceae</taxon>
        <taxon>Thermomonas</taxon>
    </lineage>
</organism>
<evidence type="ECO:0000313" key="1">
    <source>
        <dbReference type="EMBL" id="QDA57219.1"/>
    </source>
</evidence>
<gene>
    <name evidence="1" type="ORF">FHQ07_07775</name>
</gene>
<name>A0A5B7ZR16_9GAMM</name>
<dbReference type="EMBL" id="CP040871">
    <property type="protein sequence ID" value="QDA57219.1"/>
    <property type="molecule type" value="Genomic_DNA"/>
</dbReference>